<organism evidence="2 3">
    <name type="scientific">Urochloa decumbens</name>
    <dbReference type="NCBI Taxonomy" id="240449"/>
    <lineage>
        <taxon>Eukaryota</taxon>
        <taxon>Viridiplantae</taxon>
        <taxon>Streptophyta</taxon>
        <taxon>Embryophyta</taxon>
        <taxon>Tracheophyta</taxon>
        <taxon>Spermatophyta</taxon>
        <taxon>Magnoliopsida</taxon>
        <taxon>Liliopsida</taxon>
        <taxon>Poales</taxon>
        <taxon>Poaceae</taxon>
        <taxon>PACMAD clade</taxon>
        <taxon>Panicoideae</taxon>
        <taxon>Panicodae</taxon>
        <taxon>Paniceae</taxon>
        <taxon>Melinidinae</taxon>
        <taxon>Urochloa</taxon>
    </lineage>
</organism>
<evidence type="ECO:0000313" key="2">
    <source>
        <dbReference type="EMBL" id="CAL4944360.1"/>
    </source>
</evidence>
<feature type="region of interest" description="Disordered" evidence="1">
    <location>
        <begin position="1"/>
        <end position="40"/>
    </location>
</feature>
<evidence type="ECO:0000313" key="3">
    <source>
        <dbReference type="Proteomes" id="UP001497457"/>
    </source>
</evidence>
<gene>
    <name evidence="2" type="ORF">URODEC1_LOCUS34763</name>
</gene>
<protein>
    <submittedName>
        <fullName evidence="2">Uncharacterized protein</fullName>
    </submittedName>
</protein>
<dbReference type="InterPro" id="IPR012871">
    <property type="entry name" value="DUF1668_ORYSA"/>
</dbReference>
<reference evidence="2" key="1">
    <citation type="submission" date="2024-10" db="EMBL/GenBank/DDBJ databases">
        <authorList>
            <person name="Ryan C."/>
        </authorList>
    </citation>
    <scope>NUCLEOTIDE SEQUENCE [LARGE SCALE GENOMIC DNA]</scope>
</reference>
<name>A0ABC8YI21_9POAL</name>
<evidence type="ECO:0000256" key="1">
    <source>
        <dbReference type="SAM" id="MobiDB-lite"/>
    </source>
</evidence>
<proteinExistence type="predicted"/>
<dbReference type="PANTHER" id="PTHR33085">
    <property type="entry name" value="OS12G0113100 PROTEIN-RELATED"/>
    <property type="match status" value="1"/>
</dbReference>
<dbReference type="Pfam" id="PF07893">
    <property type="entry name" value="DUF1668"/>
    <property type="match status" value="1"/>
</dbReference>
<dbReference type="EMBL" id="OZ075126">
    <property type="protein sequence ID" value="CAL4944360.1"/>
    <property type="molecule type" value="Genomic_DNA"/>
</dbReference>
<accession>A0ABC8YI21</accession>
<dbReference type="PANTHER" id="PTHR33085:SF62">
    <property type="entry name" value="OS03G0632600 PROTEIN"/>
    <property type="match status" value="1"/>
</dbReference>
<dbReference type="AlphaFoldDB" id="A0ABC8YI21"/>
<sequence>MSSSSDPDLPRSGSADSSCGRCTGRRDRPHRRGEQRLPPPIFHFQAPRKLPCHFTAAPGTKIVAVHPREAWGKPYAQLQPQPPLPCPFTVFDVRTRALSFGRQPDPNPVRSHEFPIYIPVGDGLLALCHASFHQLRPWPPPPGAGQCPAAAPALRVLPRLPFDAGFLATYAVHPDGRTVFVSTGGEWTDPATYSFRAPVEEEGFAGGWKPRGSWMLPCSGSLQGPAHFDRELNAWVGIRCDEEKDGYGHICAVDVVPADAGAGDGQPPARRLSKEQLLGEDPAESHTGATLLYMGSKSRFCLVECVCIEANEESNNVADRKQQFCTEMGNGSEVEEEDRETFLYRVTTFSLKLDKNGDLTTGNSRRIKYYSVPNGASHRFVQWNPVAFWM</sequence>
<keyword evidence="3" id="KW-1185">Reference proteome</keyword>
<dbReference type="Proteomes" id="UP001497457">
    <property type="component" value="Chromosome 16b"/>
</dbReference>